<evidence type="ECO:0000256" key="7">
    <source>
        <dbReference type="ARBA" id="ARBA00022989"/>
    </source>
</evidence>
<keyword evidence="7" id="KW-1133">Transmembrane helix</keyword>
<dbReference type="GO" id="GO:0016758">
    <property type="term" value="F:hexosyltransferase activity"/>
    <property type="evidence" value="ECO:0007669"/>
    <property type="project" value="InterPro"/>
</dbReference>
<evidence type="ECO:0000256" key="1">
    <source>
        <dbReference type="ARBA" id="ARBA00004323"/>
    </source>
</evidence>
<evidence type="ECO:0000256" key="9">
    <source>
        <dbReference type="ARBA" id="ARBA00023136"/>
    </source>
</evidence>
<evidence type="ECO:0000256" key="3">
    <source>
        <dbReference type="ARBA" id="ARBA00022676"/>
    </source>
</evidence>
<evidence type="ECO:0000256" key="11">
    <source>
        <dbReference type="SAM" id="MobiDB-lite"/>
    </source>
</evidence>
<dbReference type="GO" id="GO:0006493">
    <property type="term" value="P:protein O-linked glycosylation"/>
    <property type="evidence" value="ECO:0007669"/>
    <property type="project" value="TreeGrafter"/>
</dbReference>
<feature type="region of interest" description="Disordered" evidence="11">
    <location>
        <begin position="122"/>
        <end position="141"/>
    </location>
</feature>
<keyword evidence="3 10" id="KW-0328">Glycosyltransferase</keyword>
<evidence type="ECO:0000256" key="6">
    <source>
        <dbReference type="ARBA" id="ARBA00022968"/>
    </source>
</evidence>
<organism evidence="12 13">
    <name type="scientific">Rhipicephalus microplus</name>
    <name type="common">Cattle tick</name>
    <name type="synonym">Boophilus microplus</name>
    <dbReference type="NCBI Taxonomy" id="6941"/>
    <lineage>
        <taxon>Eukaryota</taxon>
        <taxon>Metazoa</taxon>
        <taxon>Ecdysozoa</taxon>
        <taxon>Arthropoda</taxon>
        <taxon>Chelicerata</taxon>
        <taxon>Arachnida</taxon>
        <taxon>Acari</taxon>
        <taxon>Parasitiformes</taxon>
        <taxon>Ixodida</taxon>
        <taxon>Ixodoidea</taxon>
        <taxon>Ixodidae</taxon>
        <taxon>Rhipicephalinae</taxon>
        <taxon>Rhipicephalus</taxon>
        <taxon>Boophilus</taxon>
    </lineage>
</organism>
<evidence type="ECO:0000256" key="8">
    <source>
        <dbReference type="ARBA" id="ARBA00023034"/>
    </source>
</evidence>
<dbReference type="PANTHER" id="PTHR11214:SF314">
    <property type="entry name" value="HEXOSYLTRANSFERASE"/>
    <property type="match status" value="1"/>
</dbReference>
<comment type="subcellular location">
    <subcellularLocation>
        <location evidence="1 10">Golgi apparatus membrane</location>
        <topology evidence="1 10">Single-pass type II membrane protein</topology>
    </subcellularLocation>
</comment>
<dbReference type="EMBL" id="JABSTU010000011">
    <property type="protein sequence ID" value="KAH8009313.1"/>
    <property type="molecule type" value="Genomic_DNA"/>
</dbReference>
<dbReference type="InterPro" id="IPR002659">
    <property type="entry name" value="Glyco_trans_31"/>
</dbReference>
<dbReference type="Proteomes" id="UP000821866">
    <property type="component" value="Chromosome 9"/>
</dbReference>
<dbReference type="Gene3D" id="3.90.550.50">
    <property type="match status" value="1"/>
</dbReference>
<evidence type="ECO:0000256" key="4">
    <source>
        <dbReference type="ARBA" id="ARBA00022679"/>
    </source>
</evidence>
<comment type="similarity">
    <text evidence="2 10">Belongs to the glycosyltransferase 31 family.</text>
</comment>
<proteinExistence type="inferred from homology"/>
<dbReference type="VEuPathDB" id="VectorBase:LOC119178245"/>
<evidence type="ECO:0000256" key="2">
    <source>
        <dbReference type="ARBA" id="ARBA00008661"/>
    </source>
</evidence>
<reference evidence="12" key="2">
    <citation type="submission" date="2021-09" db="EMBL/GenBank/DDBJ databases">
        <authorList>
            <person name="Jia N."/>
            <person name="Wang J."/>
            <person name="Shi W."/>
            <person name="Du L."/>
            <person name="Sun Y."/>
            <person name="Zhan W."/>
            <person name="Jiang J."/>
            <person name="Wang Q."/>
            <person name="Zhang B."/>
            <person name="Ji P."/>
            <person name="Sakyi L.B."/>
            <person name="Cui X."/>
            <person name="Yuan T."/>
            <person name="Jiang B."/>
            <person name="Yang W."/>
            <person name="Lam T.T.-Y."/>
            <person name="Chang Q."/>
            <person name="Ding S."/>
            <person name="Wang X."/>
            <person name="Zhu J."/>
            <person name="Ruan X."/>
            <person name="Zhao L."/>
            <person name="Wei J."/>
            <person name="Que T."/>
            <person name="Du C."/>
            <person name="Cheng J."/>
            <person name="Dai P."/>
            <person name="Han X."/>
            <person name="Huang E."/>
            <person name="Gao Y."/>
            <person name="Liu J."/>
            <person name="Shao H."/>
            <person name="Ye R."/>
            <person name="Li L."/>
            <person name="Wei W."/>
            <person name="Wang X."/>
            <person name="Wang C."/>
            <person name="Huo Q."/>
            <person name="Li W."/>
            <person name="Guo W."/>
            <person name="Chen H."/>
            <person name="Chen S."/>
            <person name="Zhou L."/>
            <person name="Zhou L."/>
            <person name="Ni X."/>
            <person name="Tian J."/>
            <person name="Zhou Y."/>
            <person name="Sheng Y."/>
            <person name="Liu T."/>
            <person name="Pan Y."/>
            <person name="Xia L."/>
            <person name="Li J."/>
            <person name="Zhao F."/>
            <person name="Cao W."/>
        </authorList>
    </citation>
    <scope>NUCLEOTIDE SEQUENCE</scope>
    <source>
        <strain evidence="12">Rmic-2018</strain>
        <tissue evidence="12">Larvae</tissue>
    </source>
</reference>
<keyword evidence="6" id="KW-0735">Signal-anchor</keyword>
<dbReference type="EC" id="2.4.1.-" evidence="10"/>
<comment type="caution">
    <text evidence="12">The sequence shown here is derived from an EMBL/GenBank/DDBJ whole genome shotgun (WGS) entry which is preliminary data.</text>
</comment>
<accession>A0A9J6D5H8</accession>
<keyword evidence="13" id="KW-1185">Reference proteome</keyword>
<evidence type="ECO:0000256" key="10">
    <source>
        <dbReference type="RuleBase" id="RU363063"/>
    </source>
</evidence>
<dbReference type="PANTHER" id="PTHR11214">
    <property type="entry name" value="BETA-1,3-N-ACETYLGLUCOSAMINYLTRANSFERASE"/>
    <property type="match status" value="1"/>
</dbReference>
<gene>
    <name evidence="12" type="ORF">HPB51_014449</name>
</gene>
<dbReference type="Pfam" id="PF01762">
    <property type="entry name" value="Galactosyl_T"/>
    <property type="match status" value="1"/>
</dbReference>
<dbReference type="GO" id="GO:0000139">
    <property type="term" value="C:Golgi membrane"/>
    <property type="evidence" value="ECO:0007669"/>
    <property type="project" value="UniProtKB-SubCell"/>
</dbReference>
<evidence type="ECO:0000256" key="5">
    <source>
        <dbReference type="ARBA" id="ARBA00022692"/>
    </source>
</evidence>
<evidence type="ECO:0000313" key="13">
    <source>
        <dbReference type="Proteomes" id="UP000821866"/>
    </source>
</evidence>
<keyword evidence="4" id="KW-0808">Transferase</keyword>
<keyword evidence="5" id="KW-0812">Transmembrane</keyword>
<evidence type="ECO:0000313" key="12">
    <source>
        <dbReference type="EMBL" id="KAH8009313.1"/>
    </source>
</evidence>
<name>A0A9J6D5H8_RHIMP</name>
<dbReference type="AlphaFoldDB" id="A0A9J6D5H8"/>
<sequence>MTEFRTSFVRFRYLLKADDDAFVNIAALRGYLAARSRRRRRAIVGYLMKGFRPNRNRASKWFTSPQLFAKARLPDFVSGFAYVVTRDAVEASVRGRSGGTHLSLRGRVRDRHVPRKSARCRGKQRDCCSRARPGSTTTGRRAGVRRHCVRCTEVSSPSMS</sequence>
<keyword evidence="8 10" id="KW-0333">Golgi apparatus</keyword>
<protein>
    <recommendedName>
        <fullName evidence="10">Hexosyltransferase</fullName>
        <ecNumber evidence="10">2.4.1.-</ecNumber>
    </recommendedName>
</protein>
<keyword evidence="9" id="KW-0472">Membrane</keyword>
<reference evidence="12" key="1">
    <citation type="journal article" date="2020" name="Cell">
        <title>Large-Scale Comparative Analyses of Tick Genomes Elucidate Their Genetic Diversity and Vector Capacities.</title>
        <authorList>
            <consortium name="Tick Genome and Microbiome Consortium (TIGMIC)"/>
            <person name="Jia N."/>
            <person name="Wang J."/>
            <person name="Shi W."/>
            <person name="Du L."/>
            <person name="Sun Y."/>
            <person name="Zhan W."/>
            <person name="Jiang J.F."/>
            <person name="Wang Q."/>
            <person name="Zhang B."/>
            <person name="Ji P."/>
            <person name="Bell-Sakyi L."/>
            <person name="Cui X.M."/>
            <person name="Yuan T.T."/>
            <person name="Jiang B.G."/>
            <person name="Yang W.F."/>
            <person name="Lam T.T."/>
            <person name="Chang Q.C."/>
            <person name="Ding S.J."/>
            <person name="Wang X.J."/>
            <person name="Zhu J.G."/>
            <person name="Ruan X.D."/>
            <person name="Zhao L."/>
            <person name="Wei J.T."/>
            <person name="Ye R.Z."/>
            <person name="Que T.C."/>
            <person name="Du C.H."/>
            <person name="Zhou Y.H."/>
            <person name="Cheng J.X."/>
            <person name="Dai P.F."/>
            <person name="Guo W.B."/>
            <person name="Han X.H."/>
            <person name="Huang E.J."/>
            <person name="Li L.F."/>
            <person name="Wei W."/>
            <person name="Gao Y.C."/>
            <person name="Liu J.Z."/>
            <person name="Shao H.Z."/>
            <person name="Wang X."/>
            <person name="Wang C.C."/>
            <person name="Yang T.C."/>
            <person name="Huo Q.B."/>
            <person name="Li W."/>
            <person name="Chen H.Y."/>
            <person name="Chen S.E."/>
            <person name="Zhou L.G."/>
            <person name="Ni X.B."/>
            <person name="Tian J.H."/>
            <person name="Sheng Y."/>
            <person name="Liu T."/>
            <person name="Pan Y.S."/>
            <person name="Xia L.Y."/>
            <person name="Li J."/>
            <person name="Zhao F."/>
            <person name="Cao W.C."/>
        </authorList>
    </citation>
    <scope>NUCLEOTIDE SEQUENCE</scope>
    <source>
        <strain evidence="12">Rmic-2018</strain>
    </source>
</reference>